<dbReference type="GO" id="GO:0003677">
    <property type="term" value="F:DNA binding"/>
    <property type="evidence" value="ECO:0007669"/>
    <property type="project" value="UniProtKB-KW"/>
</dbReference>
<accession>A0AAD8YBR4</accession>
<dbReference type="GO" id="GO:0005634">
    <property type="term" value="C:nucleus"/>
    <property type="evidence" value="ECO:0007669"/>
    <property type="project" value="UniProtKB-SubCell"/>
</dbReference>
<comment type="caution">
    <text evidence="8">The sequence shown here is derived from an EMBL/GenBank/DDBJ whole genome shotgun (WGS) entry which is preliminary data.</text>
</comment>
<keyword evidence="3" id="KW-0238">DNA-binding</keyword>
<gene>
    <name evidence="8" type="ORF">QTG54_006221</name>
</gene>
<keyword evidence="4" id="KW-0804">Transcription</keyword>
<dbReference type="PANTHER" id="PTHR32467">
    <property type="entry name" value="AP2-LIKE ETHYLENE-RESPONSIVE TRANSCRIPTION FACTOR"/>
    <property type="match status" value="1"/>
</dbReference>
<dbReference type="EMBL" id="JATAAI010000010">
    <property type="protein sequence ID" value="KAK1742624.1"/>
    <property type="molecule type" value="Genomic_DNA"/>
</dbReference>
<comment type="subcellular location">
    <subcellularLocation>
        <location evidence="1">Nucleus</location>
    </subcellularLocation>
</comment>
<evidence type="ECO:0000259" key="7">
    <source>
        <dbReference type="PROSITE" id="PS51032"/>
    </source>
</evidence>
<name>A0AAD8YBR4_9STRA</name>
<dbReference type="AlphaFoldDB" id="A0AAD8YBR4"/>
<feature type="domain" description="AP2/ERF" evidence="7">
    <location>
        <begin position="347"/>
        <end position="404"/>
    </location>
</feature>
<evidence type="ECO:0000313" key="9">
    <source>
        <dbReference type="Proteomes" id="UP001224775"/>
    </source>
</evidence>
<dbReference type="InterPro" id="IPR016177">
    <property type="entry name" value="DNA-bd_dom_sf"/>
</dbReference>
<dbReference type="Gene3D" id="3.30.730.10">
    <property type="entry name" value="AP2/ERF domain"/>
    <property type="match status" value="4"/>
</dbReference>
<reference evidence="8" key="1">
    <citation type="submission" date="2023-06" db="EMBL/GenBank/DDBJ databases">
        <title>Survivors Of The Sea: Transcriptome response of Skeletonema marinoi to long-term dormancy.</title>
        <authorList>
            <person name="Pinder M.I.M."/>
            <person name="Kourtchenko O."/>
            <person name="Robertson E.K."/>
            <person name="Larsson T."/>
            <person name="Maumus F."/>
            <person name="Osuna-Cruz C.M."/>
            <person name="Vancaester E."/>
            <person name="Stenow R."/>
            <person name="Vandepoele K."/>
            <person name="Ploug H."/>
            <person name="Bruchert V."/>
            <person name="Godhe A."/>
            <person name="Topel M."/>
        </authorList>
    </citation>
    <scope>NUCLEOTIDE SEQUENCE</scope>
    <source>
        <strain evidence="8">R05AC</strain>
    </source>
</reference>
<feature type="domain" description="AP2/ERF" evidence="7">
    <location>
        <begin position="142"/>
        <end position="202"/>
    </location>
</feature>
<dbReference type="InterPro" id="IPR001471">
    <property type="entry name" value="AP2/ERF_dom"/>
</dbReference>
<feature type="domain" description="AP2/ERF" evidence="7">
    <location>
        <begin position="55"/>
        <end position="116"/>
    </location>
</feature>
<evidence type="ECO:0000256" key="4">
    <source>
        <dbReference type="ARBA" id="ARBA00023163"/>
    </source>
</evidence>
<evidence type="ECO:0000256" key="3">
    <source>
        <dbReference type="ARBA" id="ARBA00023125"/>
    </source>
</evidence>
<protein>
    <submittedName>
        <fullName evidence="8">AP2/ERF family transcription factor</fullName>
    </submittedName>
</protein>
<dbReference type="Proteomes" id="UP001224775">
    <property type="component" value="Unassembled WGS sequence"/>
</dbReference>
<evidence type="ECO:0000313" key="8">
    <source>
        <dbReference type="EMBL" id="KAK1742624.1"/>
    </source>
</evidence>
<feature type="compositionally biased region" description="Basic and acidic residues" evidence="6">
    <location>
        <begin position="1"/>
        <end position="16"/>
    </location>
</feature>
<feature type="non-terminal residue" evidence="8">
    <location>
        <position position="1"/>
    </location>
</feature>
<evidence type="ECO:0000256" key="6">
    <source>
        <dbReference type="SAM" id="MobiDB-lite"/>
    </source>
</evidence>
<dbReference type="PROSITE" id="PS51032">
    <property type="entry name" value="AP2_ERF"/>
    <property type="match status" value="4"/>
</dbReference>
<dbReference type="InterPro" id="IPR036955">
    <property type="entry name" value="AP2/ERF_dom_sf"/>
</dbReference>
<dbReference type="SUPFAM" id="SSF54171">
    <property type="entry name" value="DNA-binding domain"/>
    <property type="match status" value="4"/>
</dbReference>
<feature type="compositionally biased region" description="Basic and acidic residues" evidence="6">
    <location>
        <begin position="411"/>
        <end position="423"/>
    </location>
</feature>
<organism evidence="8 9">
    <name type="scientific">Skeletonema marinoi</name>
    <dbReference type="NCBI Taxonomy" id="267567"/>
    <lineage>
        <taxon>Eukaryota</taxon>
        <taxon>Sar</taxon>
        <taxon>Stramenopiles</taxon>
        <taxon>Ochrophyta</taxon>
        <taxon>Bacillariophyta</taxon>
        <taxon>Coscinodiscophyceae</taxon>
        <taxon>Thalassiosirophycidae</taxon>
        <taxon>Thalassiosirales</taxon>
        <taxon>Skeletonemataceae</taxon>
        <taxon>Skeletonema</taxon>
        <taxon>Skeletonema marinoi-dohrnii complex</taxon>
    </lineage>
</organism>
<feature type="domain" description="AP2/ERF" evidence="7">
    <location>
        <begin position="256"/>
        <end position="313"/>
    </location>
</feature>
<evidence type="ECO:0000256" key="2">
    <source>
        <dbReference type="ARBA" id="ARBA00023015"/>
    </source>
</evidence>
<evidence type="ECO:0000256" key="5">
    <source>
        <dbReference type="ARBA" id="ARBA00023242"/>
    </source>
</evidence>
<proteinExistence type="predicted"/>
<dbReference type="GO" id="GO:0003700">
    <property type="term" value="F:DNA-binding transcription factor activity"/>
    <property type="evidence" value="ECO:0007669"/>
    <property type="project" value="InterPro"/>
</dbReference>
<keyword evidence="2" id="KW-0805">Transcription regulation</keyword>
<keyword evidence="9" id="KW-1185">Reference proteome</keyword>
<feature type="region of interest" description="Disordered" evidence="6">
    <location>
        <begin position="402"/>
        <end position="423"/>
    </location>
</feature>
<keyword evidence="5" id="KW-0539">Nucleus</keyword>
<feature type="region of interest" description="Disordered" evidence="6">
    <location>
        <begin position="1"/>
        <end position="53"/>
    </location>
</feature>
<dbReference type="SMART" id="SM00380">
    <property type="entry name" value="AP2"/>
    <property type="match status" value="3"/>
</dbReference>
<dbReference type="PANTHER" id="PTHR32467:SF90">
    <property type="entry name" value="AP2-LIKE ETHYLENE-RESPONSIVE TRANSCRIPTION FACTOR AIL1"/>
    <property type="match status" value="1"/>
</dbReference>
<sequence>EGGDKKRALPSEDSKEIKRRKRNCHQKSVVVDLSDVPPQQPIPKSRGRIKEGASKYTGVHFRKETNKWHAQITVEGKPCQIGSYGNEEEAAVDYARALFKCKGQGALEKARKLNSFVVDLTGVPPKSLITKCAGRMREGASKYSGVTFIKETKKWHSRIVVDGKNQCIGYYDTEEEAAVDYARAVFKYKGGVYQQSLLVDLTAAVDYARVLCKYKGQDALDKARVIQNTFIVDLADVPPQLPIPKSAGQIKDGSSKYAGVNFNKQMKKWQARINIEGKQIFIGTYENEEEAAVDYARAVFKYRGPETLEKLFKHNKRRVHQKLDLSDVPPQPPIPKRAGQIKEGASQYSGIYFNKHTKKWQARICIEGKHRYVGSYENEEEAAVDYARAVFKYKDKGGQKAICPDNENINDNEKNQPRGTDEHLFEKKRQTGNALVSDMKTDVSPQPPIPVKWRFFQ</sequence>
<evidence type="ECO:0000256" key="1">
    <source>
        <dbReference type="ARBA" id="ARBA00004123"/>
    </source>
</evidence>